<protein>
    <submittedName>
        <fullName evidence="1">Uncharacterized protein</fullName>
    </submittedName>
</protein>
<reference evidence="1" key="1">
    <citation type="submission" date="2022-07" db="EMBL/GenBank/DDBJ databases">
        <title>Genome Sequence of Leucocoprinus birnbaumii.</title>
        <authorList>
            <person name="Buettner E."/>
        </authorList>
    </citation>
    <scope>NUCLEOTIDE SEQUENCE</scope>
    <source>
        <strain evidence="1">VT141</strain>
    </source>
</reference>
<proteinExistence type="predicted"/>
<name>A0AAD5VHF6_9AGAR</name>
<accession>A0AAD5VHF6</accession>
<dbReference type="AlphaFoldDB" id="A0AAD5VHF6"/>
<dbReference type="Proteomes" id="UP001213000">
    <property type="component" value="Unassembled WGS sequence"/>
</dbReference>
<evidence type="ECO:0000313" key="2">
    <source>
        <dbReference type="Proteomes" id="UP001213000"/>
    </source>
</evidence>
<dbReference type="Gene3D" id="2.80.10.50">
    <property type="match status" value="1"/>
</dbReference>
<keyword evidence="2" id="KW-1185">Reference proteome</keyword>
<dbReference type="EMBL" id="JANIEX010001304">
    <property type="protein sequence ID" value="KAJ3559489.1"/>
    <property type="molecule type" value="Genomic_DNA"/>
</dbReference>
<sequence>MSTELQPGRYSIRYVPPGIELPFEGGLYANPKEIHQSIVGEALGPRTQVWDVEATKDGKFTIVRPNNKNDPAGSSNALLGWSVGWPKELFPKGMVLLEMGYTEFEIKPVGEGEKLVYLIRDTSGSSIPETKYYITVDNEQQLVSWPFDMNSSEGQLLPHWQFLPQFD</sequence>
<evidence type="ECO:0000313" key="1">
    <source>
        <dbReference type="EMBL" id="KAJ3559489.1"/>
    </source>
</evidence>
<comment type="caution">
    <text evidence="1">The sequence shown here is derived from an EMBL/GenBank/DDBJ whole genome shotgun (WGS) entry which is preliminary data.</text>
</comment>
<gene>
    <name evidence="1" type="ORF">NP233_g11251</name>
</gene>
<organism evidence="1 2">
    <name type="scientific">Leucocoprinus birnbaumii</name>
    <dbReference type="NCBI Taxonomy" id="56174"/>
    <lineage>
        <taxon>Eukaryota</taxon>
        <taxon>Fungi</taxon>
        <taxon>Dikarya</taxon>
        <taxon>Basidiomycota</taxon>
        <taxon>Agaricomycotina</taxon>
        <taxon>Agaricomycetes</taxon>
        <taxon>Agaricomycetidae</taxon>
        <taxon>Agaricales</taxon>
        <taxon>Agaricineae</taxon>
        <taxon>Agaricaceae</taxon>
        <taxon>Leucocoprinus</taxon>
    </lineage>
</organism>